<keyword evidence="2" id="KW-0812">Transmembrane</keyword>
<keyword evidence="1" id="KW-0175">Coiled coil</keyword>
<keyword evidence="4" id="KW-1185">Reference proteome</keyword>
<dbReference type="EMBL" id="LDAU01000122">
    <property type="protein sequence ID" value="KRX03987.1"/>
    <property type="molecule type" value="Genomic_DNA"/>
</dbReference>
<dbReference type="AlphaFoldDB" id="A0A0V0QNQ2"/>
<feature type="transmembrane region" description="Helical" evidence="2">
    <location>
        <begin position="174"/>
        <end position="192"/>
    </location>
</feature>
<reference evidence="3 4" key="1">
    <citation type="journal article" date="2015" name="Sci. Rep.">
        <title>Genome of the facultative scuticociliatosis pathogen Pseudocohnilembus persalinus provides insight into its virulence through horizontal gene transfer.</title>
        <authorList>
            <person name="Xiong J."/>
            <person name="Wang G."/>
            <person name="Cheng J."/>
            <person name="Tian M."/>
            <person name="Pan X."/>
            <person name="Warren A."/>
            <person name="Jiang C."/>
            <person name="Yuan D."/>
            <person name="Miao W."/>
        </authorList>
    </citation>
    <scope>NUCLEOTIDE SEQUENCE [LARGE SCALE GENOMIC DNA]</scope>
    <source>
        <strain evidence="3">36N120E</strain>
    </source>
</reference>
<evidence type="ECO:0000256" key="2">
    <source>
        <dbReference type="SAM" id="Phobius"/>
    </source>
</evidence>
<evidence type="ECO:0000313" key="3">
    <source>
        <dbReference type="EMBL" id="KRX03987.1"/>
    </source>
</evidence>
<sequence>MSDPLQEEQKDNKFIQYYKNISQSKKKNEQINEKQDIDQQIQDSGELDSIQSKLQFFLQQNLDQTPNIDQTKEEDLNKIQNQIKNETLRQKIERISKQKEELMQNKNDLVEQFSDILTSDQMKETFGATKQQQANKIYQYLEKKQFPQLEDKIQKTKEQGKKLKEKAQEIQQKYLTYSFIAIYMSMSAFMFFSGYRLFKKYNAGTNIWKFLKEDIPEQQESYQKINGKYRDIFQDKNRKKRK</sequence>
<dbReference type="InParanoid" id="A0A0V0QNQ2"/>
<keyword evidence="2" id="KW-1133">Transmembrane helix</keyword>
<accession>A0A0V0QNQ2</accession>
<proteinExistence type="predicted"/>
<comment type="caution">
    <text evidence="3">The sequence shown here is derived from an EMBL/GenBank/DDBJ whole genome shotgun (WGS) entry which is preliminary data.</text>
</comment>
<evidence type="ECO:0000313" key="4">
    <source>
        <dbReference type="Proteomes" id="UP000054937"/>
    </source>
</evidence>
<dbReference type="Proteomes" id="UP000054937">
    <property type="component" value="Unassembled WGS sequence"/>
</dbReference>
<organism evidence="3 4">
    <name type="scientific">Pseudocohnilembus persalinus</name>
    <name type="common">Ciliate</name>
    <dbReference type="NCBI Taxonomy" id="266149"/>
    <lineage>
        <taxon>Eukaryota</taxon>
        <taxon>Sar</taxon>
        <taxon>Alveolata</taxon>
        <taxon>Ciliophora</taxon>
        <taxon>Intramacronucleata</taxon>
        <taxon>Oligohymenophorea</taxon>
        <taxon>Scuticociliatia</taxon>
        <taxon>Philasterida</taxon>
        <taxon>Pseudocohnilembidae</taxon>
        <taxon>Pseudocohnilembus</taxon>
    </lineage>
</organism>
<evidence type="ECO:0000256" key="1">
    <source>
        <dbReference type="SAM" id="Coils"/>
    </source>
</evidence>
<gene>
    <name evidence="3" type="ORF">PPERSA_12434</name>
</gene>
<feature type="coiled-coil region" evidence="1">
    <location>
        <begin position="146"/>
        <end position="173"/>
    </location>
</feature>
<protein>
    <recommendedName>
        <fullName evidence="5">Transmembrane protein</fullName>
    </recommendedName>
</protein>
<feature type="coiled-coil region" evidence="1">
    <location>
        <begin position="85"/>
        <end position="112"/>
    </location>
</feature>
<keyword evidence="2" id="KW-0472">Membrane</keyword>
<name>A0A0V0QNQ2_PSEPJ</name>
<evidence type="ECO:0008006" key="5">
    <source>
        <dbReference type="Google" id="ProtNLM"/>
    </source>
</evidence>